<evidence type="ECO:0000313" key="6">
    <source>
        <dbReference type="EMBL" id="MCD2197568.1"/>
    </source>
</evidence>
<dbReference type="InterPro" id="IPR036390">
    <property type="entry name" value="WH_DNA-bd_sf"/>
</dbReference>
<dbReference type="Proteomes" id="UP001199469">
    <property type="component" value="Unassembled WGS sequence"/>
</dbReference>
<dbReference type="InterPro" id="IPR051011">
    <property type="entry name" value="Metal_resp_trans_reg"/>
</dbReference>
<keyword evidence="7" id="KW-1185">Reference proteome</keyword>
<evidence type="ECO:0000259" key="5">
    <source>
        <dbReference type="PROSITE" id="PS50987"/>
    </source>
</evidence>
<accession>A0ABS8PH38</accession>
<dbReference type="SMART" id="SM00418">
    <property type="entry name" value="HTH_ARSR"/>
    <property type="match status" value="1"/>
</dbReference>
<evidence type="ECO:0000256" key="4">
    <source>
        <dbReference type="SAM" id="MobiDB-lite"/>
    </source>
</evidence>
<dbReference type="PANTHER" id="PTHR43132:SF8">
    <property type="entry name" value="HTH-TYPE TRANSCRIPTIONAL REGULATOR KMTR"/>
    <property type="match status" value="1"/>
</dbReference>
<sequence>MSRAETDGPTPPEALGGGEPTGPQLASAAMTFALLGNSSRLHLTWLMTHEVADVGTLARRVGLSLATTSQHLAKLRLGGIASARREGKRTFYTVDDPHVLELVEQIFSHIDVDGSLAPDPPGSPAG</sequence>
<dbReference type="SUPFAM" id="SSF46785">
    <property type="entry name" value="Winged helix' DNA-binding domain"/>
    <property type="match status" value="1"/>
</dbReference>
<dbReference type="PANTHER" id="PTHR43132">
    <property type="entry name" value="ARSENICAL RESISTANCE OPERON REPRESSOR ARSR-RELATED"/>
    <property type="match status" value="1"/>
</dbReference>
<dbReference type="Gene3D" id="1.10.10.10">
    <property type="entry name" value="Winged helix-like DNA-binding domain superfamily/Winged helix DNA-binding domain"/>
    <property type="match status" value="1"/>
</dbReference>
<comment type="caution">
    <text evidence="6">The sequence shown here is derived from an EMBL/GenBank/DDBJ whole genome shotgun (WGS) entry which is preliminary data.</text>
</comment>
<feature type="region of interest" description="Disordered" evidence="4">
    <location>
        <begin position="1"/>
        <end position="23"/>
    </location>
</feature>
<feature type="domain" description="HTH arsR-type" evidence="5">
    <location>
        <begin position="20"/>
        <end position="114"/>
    </location>
</feature>
<name>A0ABS8PH38_9PSEU</name>
<evidence type="ECO:0000256" key="2">
    <source>
        <dbReference type="ARBA" id="ARBA00023125"/>
    </source>
</evidence>
<dbReference type="InterPro" id="IPR001845">
    <property type="entry name" value="HTH_ArsR_DNA-bd_dom"/>
</dbReference>
<proteinExistence type="predicted"/>
<gene>
    <name evidence="6" type="ORF">LQ327_29780</name>
</gene>
<dbReference type="RefSeq" id="WP_230739698.1">
    <property type="nucleotide sequence ID" value="NZ_JAJNDB010000008.1"/>
</dbReference>
<organism evidence="6 7">
    <name type="scientific">Actinomycetospora endophytica</name>
    <dbReference type="NCBI Taxonomy" id="2291215"/>
    <lineage>
        <taxon>Bacteria</taxon>
        <taxon>Bacillati</taxon>
        <taxon>Actinomycetota</taxon>
        <taxon>Actinomycetes</taxon>
        <taxon>Pseudonocardiales</taxon>
        <taxon>Pseudonocardiaceae</taxon>
        <taxon>Actinomycetospora</taxon>
    </lineage>
</organism>
<dbReference type="CDD" id="cd00090">
    <property type="entry name" value="HTH_ARSR"/>
    <property type="match status" value="1"/>
</dbReference>
<dbReference type="PRINTS" id="PR00778">
    <property type="entry name" value="HTHARSR"/>
</dbReference>
<dbReference type="NCBIfam" id="NF033788">
    <property type="entry name" value="HTH_metalloreg"/>
    <property type="match status" value="1"/>
</dbReference>
<dbReference type="InterPro" id="IPR036388">
    <property type="entry name" value="WH-like_DNA-bd_sf"/>
</dbReference>
<evidence type="ECO:0000256" key="3">
    <source>
        <dbReference type="ARBA" id="ARBA00023163"/>
    </source>
</evidence>
<evidence type="ECO:0000256" key="1">
    <source>
        <dbReference type="ARBA" id="ARBA00023015"/>
    </source>
</evidence>
<reference evidence="6 7" key="1">
    <citation type="submission" date="2021-11" db="EMBL/GenBank/DDBJ databases">
        <title>Draft genome sequence of Actinomycetospora sp. SF1 isolated from the rhizosphere soil.</title>
        <authorList>
            <person name="Duangmal K."/>
            <person name="Chantavorakit T."/>
        </authorList>
    </citation>
    <scope>NUCLEOTIDE SEQUENCE [LARGE SCALE GENOMIC DNA]</scope>
    <source>
        <strain evidence="6 7">TBRC 5722</strain>
    </source>
</reference>
<dbReference type="EMBL" id="JAJNDB010000008">
    <property type="protein sequence ID" value="MCD2197568.1"/>
    <property type="molecule type" value="Genomic_DNA"/>
</dbReference>
<dbReference type="InterPro" id="IPR011991">
    <property type="entry name" value="ArsR-like_HTH"/>
</dbReference>
<evidence type="ECO:0000313" key="7">
    <source>
        <dbReference type="Proteomes" id="UP001199469"/>
    </source>
</evidence>
<protein>
    <submittedName>
        <fullName evidence="6">Metalloregulator ArsR/SmtB family transcription factor</fullName>
    </submittedName>
</protein>
<keyword evidence="2" id="KW-0238">DNA-binding</keyword>
<keyword evidence="1" id="KW-0805">Transcription regulation</keyword>
<dbReference type="PROSITE" id="PS50987">
    <property type="entry name" value="HTH_ARSR_2"/>
    <property type="match status" value="1"/>
</dbReference>
<keyword evidence="3" id="KW-0804">Transcription</keyword>